<dbReference type="GeneID" id="28848435"/>
<name>A0A179FTX0_METCM</name>
<dbReference type="OrthoDB" id="5409186at2759"/>
<protein>
    <submittedName>
        <fullName evidence="3">Prp 4 CRoW domain-containing protein</fullName>
    </submittedName>
</protein>
<evidence type="ECO:0000256" key="1">
    <source>
        <dbReference type="SAM" id="MobiDB-lite"/>
    </source>
</evidence>
<keyword evidence="4" id="KW-1185">Reference proteome</keyword>
<feature type="chain" id="PRO_5008102004" evidence="2">
    <location>
        <begin position="24"/>
        <end position="237"/>
    </location>
</feature>
<dbReference type="EMBL" id="LSBJ02000003">
    <property type="protein sequence ID" value="OAQ69085.1"/>
    <property type="molecule type" value="Genomic_DNA"/>
</dbReference>
<dbReference type="Proteomes" id="UP000078397">
    <property type="component" value="Unassembled WGS sequence"/>
</dbReference>
<dbReference type="RefSeq" id="XP_018145935.1">
    <property type="nucleotide sequence ID" value="XM_018284441.1"/>
</dbReference>
<dbReference type="KEGG" id="pchm:VFPPC_05211"/>
<dbReference type="AlphaFoldDB" id="A0A179FTX0"/>
<gene>
    <name evidence="3" type="ORF">VFPPC_05211</name>
</gene>
<proteinExistence type="predicted"/>
<feature type="signal peptide" evidence="2">
    <location>
        <begin position="1"/>
        <end position="23"/>
    </location>
</feature>
<evidence type="ECO:0000313" key="4">
    <source>
        <dbReference type="Proteomes" id="UP000078397"/>
    </source>
</evidence>
<dbReference type="STRING" id="1380566.A0A179FTX0"/>
<evidence type="ECO:0000313" key="3">
    <source>
        <dbReference type="EMBL" id="OAQ69085.1"/>
    </source>
</evidence>
<sequence>MLFQTVASVALLATGATAAAAEARQPYRLAVMALPGQSLMRRDTNGYKPDQKQCKAGNTCAEACGAGYAQCPGGKPDVAHCFNQGAGESCCTDNSGNSCAAGYYCTHDTKAQTWCCPNNMDLAACAAAYTVTGLVAATSKPPSTTSQPPTTTSAPTTTSVPVVTATVDKNTTICNASTGKSTAWTGMNSTISIPTQPSVGIPSVTAVPPPAPTNVNGAAASGVSALLLVAAGVVALL</sequence>
<keyword evidence="2" id="KW-0732">Signal</keyword>
<evidence type="ECO:0000256" key="2">
    <source>
        <dbReference type="SAM" id="SignalP"/>
    </source>
</evidence>
<reference evidence="3 4" key="1">
    <citation type="journal article" date="2016" name="PLoS Pathog.">
        <title>Biosynthesis of antibiotic leucinostatins in bio-control fungus Purpureocillium lilacinum and their inhibition on phytophthora revealed by genome mining.</title>
        <authorList>
            <person name="Wang G."/>
            <person name="Liu Z."/>
            <person name="Lin R."/>
            <person name="Li E."/>
            <person name="Mao Z."/>
            <person name="Ling J."/>
            <person name="Yang Y."/>
            <person name="Yin W.B."/>
            <person name="Xie B."/>
        </authorList>
    </citation>
    <scope>NUCLEOTIDE SEQUENCE [LARGE SCALE GENOMIC DNA]</scope>
    <source>
        <strain evidence="3">170</strain>
    </source>
</reference>
<comment type="caution">
    <text evidence="3">The sequence shown here is derived from an EMBL/GenBank/DDBJ whole genome shotgun (WGS) entry which is preliminary data.</text>
</comment>
<organism evidence="3 4">
    <name type="scientific">Pochonia chlamydosporia 170</name>
    <dbReference type="NCBI Taxonomy" id="1380566"/>
    <lineage>
        <taxon>Eukaryota</taxon>
        <taxon>Fungi</taxon>
        <taxon>Dikarya</taxon>
        <taxon>Ascomycota</taxon>
        <taxon>Pezizomycotina</taxon>
        <taxon>Sordariomycetes</taxon>
        <taxon>Hypocreomycetidae</taxon>
        <taxon>Hypocreales</taxon>
        <taxon>Clavicipitaceae</taxon>
        <taxon>Pochonia</taxon>
    </lineage>
</organism>
<accession>A0A179FTX0</accession>
<feature type="region of interest" description="Disordered" evidence="1">
    <location>
        <begin position="138"/>
        <end position="158"/>
    </location>
</feature>